<accession>A0A086ZL55</accession>
<sequence length="70" mass="8425">MAGLCPRLRKYPAYAHEREDFMYRLCPHLRKGLFRILLHHRITPQKYPAYTHINHHQPSHPAPYPLTPNR</sequence>
<feature type="compositionally biased region" description="Pro residues" evidence="1">
    <location>
        <begin position="60"/>
        <end position="70"/>
    </location>
</feature>
<dbReference type="EMBL" id="JGYN01000037">
    <property type="protein sequence ID" value="KFI47255.1"/>
    <property type="molecule type" value="Genomic_DNA"/>
</dbReference>
<reference evidence="2 3" key="1">
    <citation type="submission" date="2014-03" db="EMBL/GenBank/DDBJ databases">
        <title>Genomics of Bifidobacteria.</title>
        <authorList>
            <person name="Ventura M."/>
            <person name="Milani C."/>
            <person name="Lugli G.A."/>
        </authorList>
    </citation>
    <scope>NUCLEOTIDE SEQUENCE [LARGE SCALE GENOMIC DNA]</scope>
    <source>
        <strain evidence="2 3">DSM 23969</strain>
    </source>
</reference>
<evidence type="ECO:0000313" key="3">
    <source>
        <dbReference type="Proteomes" id="UP000029108"/>
    </source>
</evidence>
<dbReference type="AlphaFoldDB" id="A0A086ZL55"/>
<comment type="caution">
    <text evidence="2">The sequence shown here is derived from an EMBL/GenBank/DDBJ whole genome shotgun (WGS) entry which is preliminary data.</text>
</comment>
<feature type="region of interest" description="Disordered" evidence="1">
    <location>
        <begin position="51"/>
        <end position="70"/>
    </location>
</feature>
<proteinExistence type="predicted"/>
<organism evidence="2 3">
    <name type="scientific">Bifidobacterium biavatii DSM 23969</name>
    <dbReference type="NCBI Taxonomy" id="1437608"/>
    <lineage>
        <taxon>Bacteria</taxon>
        <taxon>Bacillati</taxon>
        <taxon>Actinomycetota</taxon>
        <taxon>Actinomycetes</taxon>
        <taxon>Bifidobacteriales</taxon>
        <taxon>Bifidobacteriaceae</taxon>
        <taxon>Bifidobacterium</taxon>
    </lineage>
</organism>
<evidence type="ECO:0000313" key="2">
    <source>
        <dbReference type="EMBL" id="KFI47255.1"/>
    </source>
</evidence>
<dbReference type="Proteomes" id="UP000029108">
    <property type="component" value="Unassembled WGS sequence"/>
</dbReference>
<name>A0A086ZL55_9BIFI</name>
<keyword evidence="3" id="KW-1185">Reference proteome</keyword>
<evidence type="ECO:0000256" key="1">
    <source>
        <dbReference type="SAM" id="MobiDB-lite"/>
    </source>
</evidence>
<protein>
    <submittedName>
        <fullName evidence="2">Uncharacterized protein</fullName>
    </submittedName>
</protein>
<gene>
    <name evidence="2" type="ORF">BBIA_2503</name>
</gene>